<dbReference type="SMART" id="SM00120">
    <property type="entry name" value="HX"/>
    <property type="match status" value="2"/>
</dbReference>
<protein>
    <submittedName>
        <fullName evidence="11">PRG4 protein</fullName>
    </submittedName>
</protein>
<feature type="compositionally biased region" description="Polar residues" evidence="8">
    <location>
        <begin position="426"/>
        <end position="436"/>
    </location>
</feature>
<keyword evidence="2" id="KW-0964">Secreted</keyword>
<dbReference type="InterPro" id="IPR018487">
    <property type="entry name" value="Hemopexin-like_repeat"/>
</dbReference>
<proteinExistence type="predicted"/>
<feature type="region of interest" description="Disordered" evidence="8">
    <location>
        <begin position="294"/>
        <end position="371"/>
    </location>
</feature>
<comment type="subcellular location">
    <subcellularLocation>
        <location evidence="1">Secreted</location>
    </subcellularLocation>
</comment>
<evidence type="ECO:0000313" key="12">
    <source>
        <dbReference type="Proteomes" id="UP001166093"/>
    </source>
</evidence>
<dbReference type="InterPro" id="IPR000585">
    <property type="entry name" value="Hemopexin-like_dom"/>
</dbReference>
<gene>
    <name evidence="11" type="primary">Prg4_1</name>
    <name evidence="11" type="ORF">GTO93_0010186</name>
</gene>
<dbReference type="SMART" id="SM00201">
    <property type="entry name" value="SO"/>
    <property type="match status" value="2"/>
</dbReference>
<evidence type="ECO:0000256" key="3">
    <source>
        <dbReference type="ARBA" id="ARBA00022729"/>
    </source>
</evidence>
<feature type="non-terminal residue" evidence="11">
    <location>
        <position position="1"/>
    </location>
</feature>
<feature type="domain" description="SMB" evidence="10">
    <location>
        <begin position="26"/>
        <end position="65"/>
    </location>
</feature>
<dbReference type="Pfam" id="PF01033">
    <property type="entry name" value="Somatomedin_B"/>
    <property type="match status" value="2"/>
</dbReference>
<dbReference type="Proteomes" id="UP001166093">
    <property type="component" value="Unassembled WGS sequence"/>
</dbReference>
<feature type="compositionally biased region" description="Polar residues" evidence="8">
    <location>
        <begin position="482"/>
        <end position="497"/>
    </location>
</feature>
<feature type="region of interest" description="Disordered" evidence="8">
    <location>
        <begin position="407"/>
        <end position="436"/>
    </location>
</feature>
<dbReference type="InterPro" id="IPR051298">
    <property type="entry name" value="Heme_transport/Cell_adhesion"/>
</dbReference>
<evidence type="ECO:0000256" key="8">
    <source>
        <dbReference type="SAM" id="MobiDB-lite"/>
    </source>
</evidence>
<dbReference type="Gene3D" id="2.110.10.10">
    <property type="entry name" value="Hemopexin-like domain"/>
    <property type="match status" value="1"/>
</dbReference>
<evidence type="ECO:0000256" key="5">
    <source>
        <dbReference type="ARBA" id="ARBA00023157"/>
    </source>
</evidence>
<feature type="compositionally biased region" description="Low complexity" evidence="8">
    <location>
        <begin position="344"/>
        <end position="370"/>
    </location>
</feature>
<keyword evidence="5" id="KW-1015">Disulfide bond</keyword>
<dbReference type="EMBL" id="JAAWVQ010158989">
    <property type="protein sequence ID" value="MBN3286585.1"/>
    <property type="molecule type" value="Genomic_DNA"/>
</dbReference>
<dbReference type="PANTHER" id="PTHR22917:SF1">
    <property type="entry name" value="PROTEOGLYCAN 4"/>
    <property type="match status" value="1"/>
</dbReference>
<feature type="chain" id="PRO_5047290014" evidence="9">
    <location>
        <begin position="27"/>
        <end position="772"/>
    </location>
</feature>
<keyword evidence="6" id="KW-0325">Glycoprotein</keyword>
<feature type="compositionally biased region" description="Polar residues" evidence="8">
    <location>
        <begin position="294"/>
        <end position="306"/>
    </location>
</feature>
<dbReference type="InterPro" id="IPR001212">
    <property type="entry name" value="Somatomedin_B_dom"/>
</dbReference>
<evidence type="ECO:0000259" key="10">
    <source>
        <dbReference type="PROSITE" id="PS50958"/>
    </source>
</evidence>
<dbReference type="InterPro" id="IPR036024">
    <property type="entry name" value="Somatomedin_B-like_dom_sf"/>
</dbReference>
<keyword evidence="12" id="KW-1185">Reference proteome</keyword>
<dbReference type="Gene3D" id="4.10.410.20">
    <property type="match status" value="2"/>
</dbReference>
<dbReference type="SUPFAM" id="SSF50923">
    <property type="entry name" value="Hemopexin-like domain"/>
    <property type="match status" value="1"/>
</dbReference>
<dbReference type="PROSITE" id="PS00024">
    <property type="entry name" value="HEMOPEXIN"/>
    <property type="match status" value="1"/>
</dbReference>
<evidence type="ECO:0000256" key="1">
    <source>
        <dbReference type="ARBA" id="ARBA00004613"/>
    </source>
</evidence>
<keyword evidence="3 9" id="KW-0732">Signal</keyword>
<dbReference type="PRINTS" id="PR00022">
    <property type="entry name" value="SOMATOMEDINB"/>
</dbReference>
<feature type="domain" description="SMB" evidence="10">
    <location>
        <begin position="66"/>
        <end position="108"/>
    </location>
</feature>
<dbReference type="InterPro" id="IPR036375">
    <property type="entry name" value="Hemopexin-like_dom_sf"/>
</dbReference>
<evidence type="ECO:0000256" key="6">
    <source>
        <dbReference type="ARBA" id="ARBA00023180"/>
    </source>
</evidence>
<sequence length="772" mass="84120">MSFSPSPGFIVLLFSCIVILPDFSSAQGSCSARCGEDYYRGYACHCDYNCLLHKECCSDYEGLCTTANSCKGRCGEVFQRGRKCDCDAGCSEFNQCCPDYQSHCLKETPKTTVAKPIIMHTTTGANIPEVQATKKSAVYLSPLIQKLVPTTQSSATTASSKFQAIETTATDSNSVNEEMIQDLSESQLITLSTLPPPNPSTSRPVFTTMQRENLSYPEFQRDDETVLLELTEAMPYQEEFLITFMPYQEEFLQSHSFSTEPSASSSVFSTIQSTTEASTKPEEHVDQLVLESETTNPVVTGQTNTPAAPVNDQEPETTSESGFEPSMTDAPATDTPSPPEGDVPSASPTQTPASTSTLSLTTTAPTNTQSDIFLPEFMTTVSNLEDSTSLPQYSTESSTPLIAFSTPQTTTVASEKPEQQAKPTAPQASEISTTRPDISVLASISATDNVEEFSPTELQTPGGAPATPPGAENIPDPAVPTDTESVTPTNGAPSSASPTTFLAIMSTPSSTTTVPTSDVLLADDNDDANLCSGRPVNGITTLLNGTMYVFRGHWFWMLSSYGIVAGYPRRITDVWGIPSPIDSVFTRCNCQGKTFFFKGTEYWRFENGGMDPGYPKLISSGFGGIKGKITAALSISSTRIRPESVYFFKQGGLVQKYSYTQNPPQTCKKMQTQYSIYSIRNRFARQLSSQSKNTVTLGQEINIKLQWRGFPTSVTSAVSVPNAKKRDGYDYFVFSRTQYYNINILADQPTVIYPSPSLQRQQSTAKDWFKCP</sequence>
<accession>A0ABS2YJ96</accession>
<dbReference type="PROSITE" id="PS50958">
    <property type="entry name" value="SMB_2"/>
    <property type="match status" value="2"/>
</dbReference>
<evidence type="ECO:0000313" key="11">
    <source>
        <dbReference type="EMBL" id="MBN3286585.1"/>
    </source>
</evidence>
<feature type="non-terminal residue" evidence="11">
    <location>
        <position position="772"/>
    </location>
</feature>
<dbReference type="Pfam" id="PF00045">
    <property type="entry name" value="Hemopexin"/>
    <property type="match status" value="2"/>
</dbReference>
<dbReference type="InterPro" id="IPR020436">
    <property type="entry name" value="SMB_chordata"/>
</dbReference>
<keyword evidence="4" id="KW-0677">Repeat</keyword>
<evidence type="ECO:0000256" key="9">
    <source>
        <dbReference type="SAM" id="SignalP"/>
    </source>
</evidence>
<feature type="region of interest" description="Disordered" evidence="8">
    <location>
        <begin position="452"/>
        <end position="497"/>
    </location>
</feature>
<dbReference type="PANTHER" id="PTHR22917">
    <property type="entry name" value="HEMOPEXIN DOMAIN-CONTAINING PROTEIN"/>
    <property type="match status" value="1"/>
</dbReference>
<comment type="caution">
    <text evidence="11">The sequence shown here is derived from an EMBL/GenBank/DDBJ whole genome shotgun (WGS) entry which is preliminary data.</text>
</comment>
<feature type="repeat" description="Hemopexin" evidence="7">
    <location>
        <begin position="578"/>
        <end position="625"/>
    </location>
</feature>
<evidence type="ECO:0000256" key="7">
    <source>
        <dbReference type="PROSITE-ProRule" id="PRU01011"/>
    </source>
</evidence>
<dbReference type="PROSITE" id="PS00524">
    <property type="entry name" value="SMB_1"/>
    <property type="match status" value="2"/>
</dbReference>
<feature type="signal peptide" evidence="9">
    <location>
        <begin position="1"/>
        <end position="26"/>
    </location>
</feature>
<dbReference type="SUPFAM" id="SSF90188">
    <property type="entry name" value="Somatomedin B domain"/>
    <property type="match status" value="2"/>
</dbReference>
<dbReference type="PROSITE" id="PS51642">
    <property type="entry name" value="HEMOPEXIN_2"/>
    <property type="match status" value="1"/>
</dbReference>
<organism evidence="11 12">
    <name type="scientific">Polyodon spathula</name>
    <name type="common">North American paddlefish</name>
    <name type="synonym">Squalus spathula</name>
    <dbReference type="NCBI Taxonomy" id="7913"/>
    <lineage>
        <taxon>Eukaryota</taxon>
        <taxon>Metazoa</taxon>
        <taxon>Chordata</taxon>
        <taxon>Craniata</taxon>
        <taxon>Vertebrata</taxon>
        <taxon>Euteleostomi</taxon>
        <taxon>Actinopterygii</taxon>
        <taxon>Chondrostei</taxon>
        <taxon>Acipenseriformes</taxon>
        <taxon>Polyodontidae</taxon>
        <taxon>Polyodon</taxon>
    </lineage>
</organism>
<name>A0ABS2YJ96_POLSP</name>
<dbReference type="InterPro" id="IPR018486">
    <property type="entry name" value="Hemopexin_CS"/>
</dbReference>
<feature type="compositionally biased region" description="Low complexity" evidence="8">
    <location>
        <begin position="460"/>
        <end position="471"/>
    </location>
</feature>
<reference evidence="11" key="1">
    <citation type="journal article" date="2021" name="Cell">
        <title>Tracing the genetic footprints of vertebrate landing in non-teleost ray-finned fishes.</title>
        <authorList>
            <person name="Bi X."/>
            <person name="Wang K."/>
            <person name="Yang L."/>
            <person name="Pan H."/>
            <person name="Jiang H."/>
            <person name="Wei Q."/>
            <person name="Fang M."/>
            <person name="Yu H."/>
            <person name="Zhu C."/>
            <person name="Cai Y."/>
            <person name="He Y."/>
            <person name="Gan X."/>
            <person name="Zeng H."/>
            <person name="Yu D."/>
            <person name="Zhu Y."/>
            <person name="Jiang H."/>
            <person name="Qiu Q."/>
            <person name="Yang H."/>
            <person name="Zhang Y.E."/>
            <person name="Wang W."/>
            <person name="Zhu M."/>
            <person name="He S."/>
            <person name="Zhang G."/>
        </authorList>
    </citation>
    <scope>NUCLEOTIDE SEQUENCE</scope>
    <source>
        <strain evidence="11">Pddl_001</strain>
    </source>
</reference>
<dbReference type="CDD" id="cd00094">
    <property type="entry name" value="HX"/>
    <property type="match status" value="1"/>
</dbReference>
<evidence type="ECO:0000256" key="4">
    <source>
        <dbReference type="ARBA" id="ARBA00022737"/>
    </source>
</evidence>
<evidence type="ECO:0000256" key="2">
    <source>
        <dbReference type="ARBA" id="ARBA00022525"/>
    </source>
</evidence>